<sequence>MQQSIYERDIENSQRLWLQQGYDLEDWFNYSFDEVSWLQYCERQSAMRQYVDRLKQKIQHNRRAVQTPILIQFPGHVNDAHNVAIPIEPAQKIQSVLIPPNSNAMPLLSLPKTSTVQLVTPPNFPLNVSQNQYQNYPQNGIK</sequence>
<feature type="domain" description="Pre-mRNA polyadenylation factor Fip1" evidence="5">
    <location>
        <begin position="9"/>
        <end position="48"/>
    </location>
</feature>
<comment type="subcellular location">
    <subcellularLocation>
        <location evidence="1">Nucleus</location>
    </subcellularLocation>
</comment>
<comment type="caution">
    <text evidence="6">The sequence shown here is derived from an EMBL/GenBank/DDBJ whole genome shotgun (WGS) entry which is preliminary data.</text>
</comment>
<gene>
    <name evidence="6" type="ORF">EZS28_009950</name>
</gene>
<dbReference type="OrthoDB" id="1917198at2759"/>
<keyword evidence="3" id="KW-0507">mRNA processing</keyword>
<comment type="similarity">
    <text evidence="2">Belongs to the FIP1 family.</text>
</comment>
<evidence type="ECO:0000259" key="5">
    <source>
        <dbReference type="Pfam" id="PF05182"/>
    </source>
</evidence>
<dbReference type="InterPro" id="IPR007854">
    <property type="entry name" value="Fip1_dom"/>
</dbReference>
<organism evidence="6 7">
    <name type="scientific">Streblomastix strix</name>
    <dbReference type="NCBI Taxonomy" id="222440"/>
    <lineage>
        <taxon>Eukaryota</taxon>
        <taxon>Metamonada</taxon>
        <taxon>Preaxostyla</taxon>
        <taxon>Oxymonadida</taxon>
        <taxon>Streblomastigidae</taxon>
        <taxon>Streblomastix</taxon>
    </lineage>
</organism>
<protein>
    <recommendedName>
        <fullName evidence="5">Pre-mRNA polyadenylation factor Fip1 domain-containing protein</fullName>
    </recommendedName>
</protein>
<dbReference type="GO" id="GO:0005634">
    <property type="term" value="C:nucleus"/>
    <property type="evidence" value="ECO:0007669"/>
    <property type="project" value="UniProtKB-SubCell"/>
</dbReference>
<proteinExistence type="inferred from homology"/>
<reference evidence="6 7" key="1">
    <citation type="submission" date="2019-03" db="EMBL/GenBank/DDBJ databases">
        <title>Single cell metagenomics reveals metabolic interactions within the superorganism composed of flagellate Streblomastix strix and complex community of Bacteroidetes bacteria on its surface.</title>
        <authorList>
            <person name="Treitli S.C."/>
            <person name="Kolisko M."/>
            <person name="Husnik F."/>
            <person name="Keeling P."/>
            <person name="Hampl V."/>
        </authorList>
    </citation>
    <scope>NUCLEOTIDE SEQUENCE [LARGE SCALE GENOMIC DNA]</scope>
    <source>
        <strain evidence="6">ST1C</strain>
    </source>
</reference>
<dbReference type="GO" id="GO:0006397">
    <property type="term" value="P:mRNA processing"/>
    <property type="evidence" value="ECO:0007669"/>
    <property type="project" value="UniProtKB-KW"/>
</dbReference>
<evidence type="ECO:0000256" key="2">
    <source>
        <dbReference type="ARBA" id="ARBA00007459"/>
    </source>
</evidence>
<evidence type="ECO:0000313" key="6">
    <source>
        <dbReference type="EMBL" id="KAA6394527.1"/>
    </source>
</evidence>
<name>A0A5J4WHS6_9EUKA</name>
<dbReference type="EMBL" id="SNRW01001921">
    <property type="protein sequence ID" value="KAA6394527.1"/>
    <property type="molecule type" value="Genomic_DNA"/>
</dbReference>
<evidence type="ECO:0000256" key="4">
    <source>
        <dbReference type="ARBA" id="ARBA00023242"/>
    </source>
</evidence>
<evidence type="ECO:0000256" key="1">
    <source>
        <dbReference type="ARBA" id="ARBA00004123"/>
    </source>
</evidence>
<dbReference type="AlphaFoldDB" id="A0A5J4WHS6"/>
<dbReference type="Proteomes" id="UP000324800">
    <property type="component" value="Unassembled WGS sequence"/>
</dbReference>
<evidence type="ECO:0000256" key="3">
    <source>
        <dbReference type="ARBA" id="ARBA00022664"/>
    </source>
</evidence>
<evidence type="ECO:0000313" key="7">
    <source>
        <dbReference type="Proteomes" id="UP000324800"/>
    </source>
</evidence>
<keyword evidence="4" id="KW-0539">Nucleus</keyword>
<dbReference type="Pfam" id="PF05182">
    <property type="entry name" value="Fip1"/>
    <property type="match status" value="1"/>
</dbReference>
<accession>A0A5J4WHS6</accession>